<dbReference type="EMBL" id="CM009294">
    <property type="protein sequence ID" value="PNT35721.1"/>
    <property type="molecule type" value="Genomic_DNA"/>
</dbReference>
<name>U5GEQ2_POPTR</name>
<sequence length="96" mass="10635">MKPSFPEFVSLPKRKIFAYCSMASLVLLLSQLVRPQNTNRAFVSTLASSSFTTSCAAAMSSTANQKPLPKDSNKYESGIEDQVQEPRFCVDQLAWP</sequence>
<evidence type="ECO:0000313" key="2">
    <source>
        <dbReference type="Proteomes" id="UP000006729"/>
    </source>
</evidence>
<protein>
    <submittedName>
        <fullName evidence="1">Uncharacterized protein</fullName>
    </submittedName>
</protein>
<dbReference type="HOGENOM" id="CLU_2363619_0_0_1"/>
<reference evidence="1 2" key="1">
    <citation type="journal article" date="2006" name="Science">
        <title>The genome of black cottonwood, Populus trichocarpa (Torr. &amp; Gray).</title>
        <authorList>
            <person name="Tuskan G.A."/>
            <person name="Difazio S."/>
            <person name="Jansson S."/>
            <person name="Bohlmann J."/>
            <person name="Grigoriev I."/>
            <person name="Hellsten U."/>
            <person name="Putnam N."/>
            <person name="Ralph S."/>
            <person name="Rombauts S."/>
            <person name="Salamov A."/>
            <person name="Schein J."/>
            <person name="Sterck L."/>
            <person name="Aerts A."/>
            <person name="Bhalerao R.R."/>
            <person name="Bhalerao R.P."/>
            <person name="Blaudez D."/>
            <person name="Boerjan W."/>
            <person name="Brun A."/>
            <person name="Brunner A."/>
            <person name="Busov V."/>
            <person name="Campbell M."/>
            <person name="Carlson J."/>
            <person name="Chalot M."/>
            <person name="Chapman J."/>
            <person name="Chen G.L."/>
            <person name="Cooper D."/>
            <person name="Coutinho P.M."/>
            <person name="Couturier J."/>
            <person name="Covert S."/>
            <person name="Cronk Q."/>
            <person name="Cunningham R."/>
            <person name="Davis J."/>
            <person name="Degroeve S."/>
            <person name="Dejardin A."/>
            <person name="Depamphilis C."/>
            <person name="Detter J."/>
            <person name="Dirks B."/>
            <person name="Dubchak I."/>
            <person name="Duplessis S."/>
            <person name="Ehlting J."/>
            <person name="Ellis B."/>
            <person name="Gendler K."/>
            <person name="Goodstein D."/>
            <person name="Gribskov M."/>
            <person name="Grimwood J."/>
            <person name="Groover A."/>
            <person name="Gunter L."/>
            <person name="Hamberger B."/>
            <person name="Heinze B."/>
            <person name="Helariutta Y."/>
            <person name="Henrissat B."/>
            <person name="Holligan D."/>
            <person name="Holt R."/>
            <person name="Huang W."/>
            <person name="Islam-Faridi N."/>
            <person name="Jones S."/>
            <person name="Jones-Rhoades M."/>
            <person name="Jorgensen R."/>
            <person name="Joshi C."/>
            <person name="Kangasjarvi J."/>
            <person name="Karlsson J."/>
            <person name="Kelleher C."/>
            <person name="Kirkpatrick R."/>
            <person name="Kirst M."/>
            <person name="Kohler A."/>
            <person name="Kalluri U."/>
            <person name="Larimer F."/>
            <person name="Leebens-Mack J."/>
            <person name="Leple J.C."/>
            <person name="Locascio P."/>
            <person name="Lou Y."/>
            <person name="Lucas S."/>
            <person name="Martin F."/>
            <person name="Montanini B."/>
            <person name="Napoli C."/>
            <person name="Nelson D.R."/>
            <person name="Nelson C."/>
            <person name="Nieminen K."/>
            <person name="Nilsson O."/>
            <person name="Pereda V."/>
            <person name="Peter G."/>
            <person name="Philippe R."/>
            <person name="Pilate G."/>
            <person name="Poliakov A."/>
            <person name="Razumovskaya J."/>
            <person name="Richardson P."/>
            <person name="Rinaldi C."/>
            <person name="Ritland K."/>
            <person name="Rouze P."/>
            <person name="Ryaboy D."/>
            <person name="Schmutz J."/>
            <person name="Schrader J."/>
            <person name="Segerman B."/>
            <person name="Shin H."/>
            <person name="Siddiqui A."/>
            <person name="Sterky F."/>
            <person name="Terry A."/>
            <person name="Tsai C.J."/>
            <person name="Uberbacher E."/>
            <person name="Unneberg P."/>
            <person name="Vahala J."/>
            <person name="Wall K."/>
            <person name="Wessler S."/>
            <person name="Yang G."/>
            <person name="Yin T."/>
            <person name="Douglas C."/>
            <person name="Marra M."/>
            <person name="Sandberg G."/>
            <person name="Van de Peer Y."/>
            <person name="Rokhsar D."/>
        </authorList>
    </citation>
    <scope>NUCLEOTIDE SEQUENCE [LARGE SCALE GENOMIC DNA]</scope>
    <source>
        <strain evidence="2">cv. Nisqually</strain>
    </source>
</reference>
<dbReference type="AlphaFoldDB" id="U5GEQ2"/>
<evidence type="ECO:0000313" key="1">
    <source>
        <dbReference type="EMBL" id="PNT35721.1"/>
    </source>
</evidence>
<dbReference type="InParanoid" id="U5GEQ2"/>
<accession>U5GEQ2</accession>
<proteinExistence type="predicted"/>
<organism evidence="1 2">
    <name type="scientific">Populus trichocarpa</name>
    <name type="common">Western balsam poplar</name>
    <name type="synonym">Populus balsamifera subsp. trichocarpa</name>
    <dbReference type="NCBI Taxonomy" id="3694"/>
    <lineage>
        <taxon>Eukaryota</taxon>
        <taxon>Viridiplantae</taxon>
        <taxon>Streptophyta</taxon>
        <taxon>Embryophyta</taxon>
        <taxon>Tracheophyta</taxon>
        <taxon>Spermatophyta</taxon>
        <taxon>Magnoliopsida</taxon>
        <taxon>eudicotyledons</taxon>
        <taxon>Gunneridae</taxon>
        <taxon>Pentapetalae</taxon>
        <taxon>rosids</taxon>
        <taxon>fabids</taxon>
        <taxon>Malpighiales</taxon>
        <taxon>Salicaceae</taxon>
        <taxon>Saliceae</taxon>
        <taxon>Populus</taxon>
    </lineage>
</organism>
<dbReference type="Proteomes" id="UP000006729">
    <property type="component" value="Chromosome 5"/>
</dbReference>
<keyword evidence="2" id="KW-1185">Reference proteome</keyword>
<gene>
    <name evidence="1" type="ORF">POPTR_005G089900</name>
</gene>